<proteinExistence type="predicted"/>
<sequence length="918" mass="97464">MWTLGALGFTAPLLLAALIALPVLWWLLRATPPAPVRRRFPGVSLLLGLEDPERMPARTPWWLLLLRMLAVAFAIIGLSGPVLNPAAEGDGDGPLLILMDGGWGSAPDWPTRQAEVGTLLDQAARTGRPVHLVSLSDPDPDLEPRPAEDWANRLETLQPQAWAPDRARLAEVVESGALEFGQTVWLSDGLGAEDGLAEALLARGPVRVVPPLREPMALSPLRFEDGQLLTTVLRAEASGAGSTTVNVIGADTTGTERVLDAVPVVLPAGETEVEVAIDLPLEVRNRVSRAALQGINASAGAVALADDGLKRRRVALVAGAQRQEGLRLTAPLHYLRSALDPIADVVEPPLADVLDTNPDVIMLADVAALSSLETQELTEWVENGGLLVRFAGPRLAASGLGQTVRDPLLPVRLRAGGRSVGGTMSWGAPKRLRPFPAGTLFDGLTPPEEVEITSQVMAQPDPDLAERTLAALEDGTPLVTARDVDRGRVILFHVTATTSWSSLPLSGLFLDMLERIVRTAQVGEDAGDALAGAVWAADQVLDGYGQLGPARGLSGVEGERLAEQPVGPDAPPGYYVAGERRAAINVTSASAEMVALDLPSGVVVTGFTERAERDLKPAALTIAVLLLLTDILATLALGGRLRPAARAGMGVVLALILLPGTARAQQELENSQALYAATETVLAYVETGDGEIDRISRAGLTGLSVTLTRRTAVEPAPPVGVNVEEDELAFFPLLYWPVTEAQSPPSPDAVERLNTYLRGGGMILFDTRDAHLAGRSGGPNGALLQRLADGLDLPPLEPVPDDHVLNRSFYLLEQLPGRYVGPPVWVEASLAPQEVEGVPFRTLNDGVSPVLIGANDWAGAWAMDEQGNFIRPVGRGVGGERQREIALRFGVNLVMYVMTGNYKSDQVHVPALLERLGQ</sequence>
<dbReference type="InterPro" id="IPR011933">
    <property type="entry name" value="Double_TM_dom"/>
</dbReference>
<dbReference type="PANTHER" id="PTHR37464">
    <property type="entry name" value="BLL2463 PROTEIN"/>
    <property type="match status" value="1"/>
</dbReference>
<evidence type="ECO:0000313" key="4">
    <source>
        <dbReference type="EMBL" id="QPH53028.1"/>
    </source>
</evidence>
<dbReference type="InterPro" id="IPR029062">
    <property type="entry name" value="Class_I_gatase-like"/>
</dbReference>
<dbReference type="SUPFAM" id="SSF52317">
    <property type="entry name" value="Class I glutamine amidotransferase-like"/>
    <property type="match status" value="1"/>
</dbReference>
<feature type="domain" description="Aerotolerance regulator N-terminal" evidence="2">
    <location>
        <begin position="8"/>
        <end position="81"/>
    </location>
</feature>
<gene>
    <name evidence="4" type="ORF">I0K15_14625</name>
</gene>
<dbReference type="InterPro" id="IPR024163">
    <property type="entry name" value="Aerotolerance_reg_N"/>
</dbReference>
<evidence type="ECO:0000259" key="2">
    <source>
        <dbReference type="Pfam" id="PF07584"/>
    </source>
</evidence>
<feature type="transmembrane region" description="Helical" evidence="1">
    <location>
        <begin position="61"/>
        <end position="83"/>
    </location>
</feature>
<dbReference type="PANTHER" id="PTHR37464:SF1">
    <property type="entry name" value="BLL2463 PROTEIN"/>
    <property type="match status" value="1"/>
</dbReference>
<feature type="transmembrane region" description="Helical" evidence="1">
    <location>
        <begin position="6"/>
        <end position="28"/>
    </location>
</feature>
<dbReference type="EMBL" id="CP064942">
    <property type="protein sequence ID" value="QPH53028.1"/>
    <property type="molecule type" value="Genomic_DNA"/>
</dbReference>
<dbReference type="NCBIfam" id="TIGR02226">
    <property type="entry name" value="two_anch"/>
    <property type="match status" value="1"/>
</dbReference>
<protein>
    <submittedName>
        <fullName evidence="4">DUF4159 domain-containing protein</fullName>
    </submittedName>
</protein>
<dbReference type="Pfam" id="PF07584">
    <property type="entry name" value="BatA"/>
    <property type="match status" value="1"/>
</dbReference>
<dbReference type="Proteomes" id="UP000594800">
    <property type="component" value="Chromosome"/>
</dbReference>
<accession>A0A7S9QBB7</accession>
<dbReference type="KEGG" id="poz:I0K15_14625"/>
<name>A0A7S9QBB7_9RHOB</name>
<dbReference type="AlphaFoldDB" id="A0A7S9QBB7"/>
<dbReference type="Gene3D" id="3.40.50.12140">
    <property type="entry name" value="Domain of unknown function DUF4159"/>
    <property type="match status" value="1"/>
</dbReference>
<dbReference type="CDD" id="cd03143">
    <property type="entry name" value="A4_beta-galactosidase_middle_domain"/>
    <property type="match status" value="1"/>
</dbReference>
<feature type="domain" description="DUF4159" evidence="3">
    <location>
        <begin position="682"/>
        <end position="898"/>
    </location>
</feature>
<dbReference type="RefSeq" id="WP_196102239.1">
    <property type="nucleotide sequence ID" value="NZ_CP064942.1"/>
</dbReference>
<evidence type="ECO:0000256" key="1">
    <source>
        <dbReference type="SAM" id="Phobius"/>
    </source>
</evidence>
<evidence type="ECO:0000313" key="5">
    <source>
        <dbReference type="Proteomes" id="UP000594800"/>
    </source>
</evidence>
<keyword evidence="5" id="KW-1185">Reference proteome</keyword>
<organism evidence="4 5">
    <name type="scientific">Pontivivens ytuae</name>
    <dbReference type="NCBI Taxonomy" id="2789856"/>
    <lineage>
        <taxon>Bacteria</taxon>
        <taxon>Pseudomonadati</taxon>
        <taxon>Pseudomonadota</taxon>
        <taxon>Alphaproteobacteria</taxon>
        <taxon>Rhodobacterales</taxon>
        <taxon>Paracoccaceae</taxon>
        <taxon>Pontivivens</taxon>
    </lineage>
</organism>
<keyword evidence="1" id="KW-0812">Transmembrane</keyword>
<evidence type="ECO:0000259" key="3">
    <source>
        <dbReference type="Pfam" id="PF13709"/>
    </source>
</evidence>
<reference evidence="4 5" key="1">
    <citation type="submission" date="2020-11" db="EMBL/GenBank/DDBJ databases">
        <title>Description of Pontivivens ytuae sp. nov. isolated from deep sea sediment of Mariana Trench.</title>
        <authorList>
            <person name="Wang Z."/>
            <person name="Sun Q.-L."/>
            <person name="Xu X.-D."/>
            <person name="Tang Y.-Z."/>
            <person name="Zhang J."/>
        </authorList>
    </citation>
    <scope>NUCLEOTIDE SEQUENCE [LARGE SCALE GENOMIC DNA]</scope>
    <source>
        <strain evidence="4 5">MT2928</strain>
    </source>
</reference>
<dbReference type="Pfam" id="PF13709">
    <property type="entry name" value="DUF4159"/>
    <property type="match status" value="1"/>
</dbReference>
<keyword evidence="1" id="KW-0472">Membrane</keyword>
<keyword evidence="1" id="KW-1133">Transmembrane helix</keyword>
<dbReference type="InterPro" id="IPR025297">
    <property type="entry name" value="DUF4159"/>
</dbReference>
<dbReference type="Gene3D" id="3.40.50.880">
    <property type="match status" value="1"/>
</dbReference>